<evidence type="ECO:0000313" key="1">
    <source>
        <dbReference type="EMBL" id="KAG0714200.1"/>
    </source>
</evidence>
<organism evidence="1 2">
    <name type="scientific">Chionoecetes opilio</name>
    <name type="common">Atlantic snow crab</name>
    <name type="synonym">Cancer opilio</name>
    <dbReference type="NCBI Taxonomy" id="41210"/>
    <lineage>
        <taxon>Eukaryota</taxon>
        <taxon>Metazoa</taxon>
        <taxon>Ecdysozoa</taxon>
        <taxon>Arthropoda</taxon>
        <taxon>Crustacea</taxon>
        <taxon>Multicrustacea</taxon>
        <taxon>Malacostraca</taxon>
        <taxon>Eumalacostraca</taxon>
        <taxon>Eucarida</taxon>
        <taxon>Decapoda</taxon>
        <taxon>Pleocyemata</taxon>
        <taxon>Brachyura</taxon>
        <taxon>Eubrachyura</taxon>
        <taxon>Majoidea</taxon>
        <taxon>Majidae</taxon>
        <taxon>Chionoecetes</taxon>
    </lineage>
</organism>
<dbReference type="AlphaFoldDB" id="A0A8J4Y3K6"/>
<protein>
    <submittedName>
        <fullName evidence="1">Uncharacterized protein</fullName>
    </submittedName>
</protein>
<name>A0A8J4Y3K6_CHIOP</name>
<dbReference type="EMBL" id="JACEEZ010020724">
    <property type="protein sequence ID" value="KAG0714200.1"/>
    <property type="molecule type" value="Genomic_DNA"/>
</dbReference>
<dbReference type="Proteomes" id="UP000770661">
    <property type="component" value="Unassembled WGS sequence"/>
</dbReference>
<reference evidence="1" key="1">
    <citation type="submission" date="2020-07" db="EMBL/GenBank/DDBJ databases">
        <title>The High-quality genome of the commercially important snow crab, Chionoecetes opilio.</title>
        <authorList>
            <person name="Jeong J.-H."/>
            <person name="Ryu S."/>
        </authorList>
    </citation>
    <scope>NUCLEOTIDE SEQUENCE</scope>
    <source>
        <strain evidence="1">MADBK_172401_WGS</strain>
        <tissue evidence="1">Digestive gland</tissue>
    </source>
</reference>
<evidence type="ECO:0000313" key="2">
    <source>
        <dbReference type="Proteomes" id="UP000770661"/>
    </source>
</evidence>
<proteinExistence type="predicted"/>
<keyword evidence="2" id="KW-1185">Reference proteome</keyword>
<comment type="caution">
    <text evidence="1">The sequence shown here is derived from an EMBL/GenBank/DDBJ whole genome shotgun (WGS) entry which is preliminary data.</text>
</comment>
<accession>A0A8J4Y3K6</accession>
<sequence length="156" mass="17063">MFLSSCPTLHGMAKLPLLAFVRRDYRPVIRSVQHASTTSTSRQCCFTPLSPGLTAALLLLPLTLTRPLLALAPPRKLLLLPVSSTCCCPQLLIALNLSRIYLCFEPPSQIETPPPTCPASSSRIVQPQYTVPHSSTTRPRNEASLLFPFHDHSGCS</sequence>
<gene>
    <name evidence="1" type="ORF">GWK47_014568</name>
</gene>